<protein>
    <submittedName>
        <fullName evidence="1">Chlorophyll a-b binding protein 4, chloroplastic</fullName>
    </submittedName>
</protein>
<dbReference type="Proteomes" id="UP000092600">
    <property type="component" value="Unassembled WGS sequence"/>
</dbReference>
<accession>A0A199VBV9</accession>
<evidence type="ECO:0000313" key="2">
    <source>
        <dbReference type="Proteomes" id="UP000092600"/>
    </source>
</evidence>
<organism evidence="1 2">
    <name type="scientific">Ananas comosus</name>
    <name type="common">Pineapple</name>
    <name type="synonym">Ananas ananas</name>
    <dbReference type="NCBI Taxonomy" id="4615"/>
    <lineage>
        <taxon>Eukaryota</taxon>
        <taxon>Viridiplantae</taxon>
        <taxon>Streptophyta</taxon>
        <taxon>Embryophyta</taxon>
        <taxon>Tracheophyta</taxon>
        <taxon>Spermatophyta</taxon>
        <taxon>Magnoliopsida</taxon>
        <taxon>Liliopsida</taxon>
        <taxon>Poales</taxon>
        <taxon>Bromeliaceae</taxon>
        <taxon>Bromelioideae</taxon>
        <taxon>Ananas</taxon>
    </lineage>
</organism>
<comment type="caution">
    <text evidence="1">The sequence shown here is derived from an EMBL/GenBank/DDBJ whole genome shotgun (WGS) entry which is preliminary data.</text>
</comment>
<gene>
    <name evidence="1" type="ORF">ACMD2_17983</name>
</gene>
<dbReference type="EMBL" id="LSRQ01002344">
    <property type="protein sequence ID" value="OAY74579.1"/>
    <property type="molecule type" value="Genomic_DNA"/>
</dbReference>
<dbReference type="STRING" id="4615.A0A199VBV9"/>
<dbReference type="AlphaFoldDB" id="A0A199VBV9"/>
<reference evidence="1 2" key="1">
    <citation type="journal article" date="2016" name="DNA Res.">
        <title>The draft genome of MD-2 pineapple using hybrid error correction of long reads.</title>
        <authorList>
            <person name="Redwan R.M."/>
            <person name="Saidin A."/>
            <person name="Kumar S.V."/>
        </authorList>
    </citation>
    <scope>NUCLEOTIDE SEQUENCE [LARGE SCALE GENOMIC DNA]</scope>
    <source>
        <strain evidence="2">cv. MD2</strain>
        <tissue evidence="1">Leaf</tissue>
    </source>
</reference>
<name>A0A199VBV9_ANACO</name>
<sequence>MLDVVGMLIPEVLTKIGLTNVLLWYNVGKAEYIASFSTLFVIEFILFKKILSKKEQLLINHELVHHLHCQSS</sequence>
<proteinExistence type="predicted"/>
<evidence type="ECO:0000313" key="1">
    <source>
        <dbReference type="EMBL" id="OAY74579.1"/>
    </source>
</evidence>
<dbReference type="Gene3D" id="1.10.3460.10">
    <property type="entry name" value="Chlorophyll a/b binding protein domain"/>
    <property type="match status" value="1"/>
</dbReference>